<dbReference type="Proteomes" id="UP000218785">
    <property type="component" value="Chromosome"/>
</dbReference>
<dbReference type="EMBL" id="AP018248">
    <property type="protein sequence ID" value="BAZ00630.1"/>
    <property type="molecule type" value="Genomic_DNA"/>
</dbReference>
<dbReference type="SUPFAM" id="SSF55724">
    <property type="entry name" value="Mog1p/PsbP-like"/>
    <property type="match status" value="1"/>
</dbReference>
<dbReference type="InterPro" id="IPR016123">
    <property type="entry name" value="Mog1/PsbP_a/b/a-sand"/>
</dbReference>
<evidence type="ECO:0000313" key="2">
    <source>
        <dbReference type="Proteomes" id="UP000218785"/>
    </source>
</evidence>
<keyword evidence="2" id="KW-1185">Reference proteome</keyword>
<reference evidence="1 2" key="1">
    <citation type="submission" date="2017-06" db="EMBL/GenBank/DDBJ databases">
        <title>Genome sequencing of cyanobaciteial culture collection at National Institute for Environmental Studies (NIES).</title>
        <authorList>
            <person name="Hirose Y."/>
            <person name="Shimura Y."/>
            <person name="Fujisawa T."/>
            <person name="Nakamura Y."/>
            <person name="Kawachi M."/>
        </authorList>
    </citation>
    <scope>NUCLEOTIDE SEQUENCE [LARGE SCALE GENOMIC DNA]</scope>
    <source>
        <strain evidence="1 2">NIES-37</strain>
    </source>
</reference>
<evidence type="ECO:0000313" key="1">
    <source>
        <dbReference type="EMBL" id="BAZ00630.1"/>
    </source>
</evidence>
<dbReference type="AlphaFoldDB" id="A0A1Z4N4F8"/>
<protein>
    <submittedName>
        <fullName evidence="1">Uncharacterized protein</fullName>
    </submittedName>
</protein>
<name>A0A1Z4N4F8_9CYAN</name>
<dbReference type="RefSeq" id="WP_096579657.1">
    <property type="nucleotide sequence ID" value="NZ_CAWNJS010000001.1"/>
</dbReference>
<sequence length="167" mass="19775">MTELPSMVTYINQEIGISISVPKNWNVEIVNEFQFRIFGEIETGFEEYFDEYRCTMSYTLAEPDNNRPDWFETLIRESLEEMAQEYNEYQLISEENCQIADRPAYVRYYEWTEENTGLRVSQLQSLIQVDNSDFYLINAATLKTLEEKYLPIFNTILHSTKITGQVK</sequence>
<gene>
    <name evidence="1" type="ORF">NIES37_46250</name>
</gene>
<dbReference type="KEGG" id="ttq:NIES37_46250"/>
<organism evidence="1 2">
    <name type="scientific">Tolypothrix tenuis PCC 7101</name>
    <dbReference type="NCBI Taxonomy" id="231146"/>
    <lineage>
        <taxon>Bacteria</taxon>
        <taxon>Bacillati</taxon>
        <taxon>Cyanobacteriota</taxon>
        <taxon>Cyanophyceae</taxon>
        <taxon>Nostocales</taxon>
        <taxon>Tolypothrichaceae</taxon>
        <taxon>Tolypothrix</taxon>
    </lineage>
</organism>
<proteinExistence type="predicted"/>
<dbReference type="Gene3D" id="3.40.1000.10">
    <property type="entry name" value="Mog1/PsbP, alpha/beta/alpha sandwich"/>
    <property type="match status" value="1"/>
</dbReference>
<accession>A0A1Z4N4F8</accession>